<gene>
    <name evidence="5" type="primary">107362610</name>
</gene>
<dbReference type="OrthoDB" id="74247at2759"/>
<name>T1KCA8_TETUR</name>
<dbReference type="HOGENOM" id="CLU_132888_1_1_1"/>
<evidence type="ECO:0000259" key="4">
    <source>
        <dbReference type="PROSITE" id="PS51729"/>
    </source>
</evidence>
<dbReference type="AlphaFoldDB" id="T1KCA8"/>
<keyword evidence="6" id="KW-1185">Reference proteome</keyword>
<reference evidence="6" key="1">
    <citation type="submission" date="2011-08" db="EMBL/GenBank/DDBJ databases">
        <authorList>
            <person name="Rombauts S."/>
        </authorList>
    </citation>
    <scope>NUCLEOTIDE SEQUENCE</scope>
    <source>
        <strain evidence="6">London</strain>
    </source>
</reference>
<comment type="similarity">
    <text evidence="1">Belongs to the NATD1 family.</text>
</comment>
<dbReference type="PANTHER" id="PTHR31435:SF9">
    <property type="entry name" value="PROTEIN NATD1"/>
    <property type="match status" value="1"/>
</dbReference>
<evidence type="ECO:0000256" key="1">
    <source>
        <dbReference type="ARBA" id="ARBA00006233"/>
    </source>
</evidence>
<reference evidence="5" key="2">
    <citation type="submission" date="2015-06" db="UniProtKB">
        <authorList>
            <consortium name="EnsemblMetazoa"/>
        </authorList>
    </citation>
    <scope>IDENTIFICATION</scope>
</reference>
<dbReference type="EMBL" id="CAEY01001958">
    <property type="status" value="NOT_ANNOTATED_CDS"/>
    <property type="molecule type" value="Genomic_DNA"/>
</dbReference>
<organism evidence="5 6">
    <name type="scientific">Tetranychus urticae</name>
    <name type="common">Two-spotted spider mite</name>
    <dbReference type="NCBI Taxonomy" id="32264"/>
    <lineage>
        <taxon>Eukaryota</taxon>
        <taxon>Metazoa</taxon>
        <taxon>Ecdysozoa</taxon>
        <taxon>Arthropoda</taxon>
        <taxon>Chelicerata</taxon>
        <taxon>Arachnida</taxon>
        <taxon>Acari</taxon>
        <taxon>Acariformes</taxon>
        <taxon>Trombidiformes</taxon>
        <taxon>Prostigmata</taxon>
        <taxon>Eleutherengona</taxon>
        <taxon>Raphignathae</taxon>
        <taxon>Tetranychoidea</taxon>
        <taxon>Tetranychidae</taxon>
        <taxon>Tetranychus</taxon>
    </lineage>
</organism>
<evidence type="ECO:0000256" key="2">
    <source>
        <dbReference type="ARBA" id="ARBA00020243"/>
    </source>
</evidence>
<sequence length="124" mass="13900">MAYVRGTLRSLLEMPLKSAPPMVKLNLSTLSVHHDQDSNEFTISCGKGGDKAVLNYEYLANDLVELYHTEVPVTCRGQGVAKLLAQAAFQFVVDNNLRAKVTCTYLQRFLSKNPEREFLKHVVS</sequence>
<dbReference type="eggNOG" id="ENOG502S2NM">
    <property type="taxonomic scope" value="Eukaryota"/>
</dbReference>
<dbReference type="STRING" id="32264.T1KCA8"/>
<proteinExistence type="inferred from homology"/>
<feature type="domain" description="N-acetyltransferase" evidence="4">
    <location>
        <begin position="33"/>
        <end position="121"/>
    </location>
</feature>
<dbReference type="Gene3D" id="3.40.630.30">
    <property type="match status" value="1"/>
</dbReference>
<dbReference type="SUPFAM" id="SSF55729">
    <property type="entry name" value="Acyl-CoA N-acyltransferases (Nat)"/>
    <property type="match status" value="1"/>
</dbReference>
<dbReference type="InterPro" id="IPR031165">
    <property type="entry name" value="GNAT_YJDJ"/>
</dbReference>
<dbReference type="OMA" id="EIMTITH"/>
<dbReference type="PROSITE" id="PS51729">
    <property type="entry name" value="GNAT_YJDJ"/>
    <property type="match status" value="1"/>
</dbReference>
<dbReference type="EnsemblMetazoa" id="tetur08g06970.1">
    <property type="protein sequence ID" value="tetur08g06970.1"/>
    <property type="gene ID" value="tetur08g06970"/>
</dbReference>
<dbReference type="Proteomes" id="UP000015104">
    <property type="component" value="Unassembled WGS sequence"/>
</dbReference>
<dbReference type="KEGG" id="tut:107362610"/>
<dbReference type="InterPro" id="IPR016181">
    <property type="entry name" value="Acyl_CoA_acyltransferase"/>
</dbReference>
<accession>T1KCA8</accession>
<evidence type="ECO:0000256" key="3">
    <source>
        <dbReference type="ARBA" id="ARBA00031876"/>
    </source>
</evidence>
<evidence type="ECO:0000313" key="6">
    <source>
        <dbReference type="Proteomes" id="UP000015104"/>
    </source>
</evidence>
<dbReference type="InterPro" id="IPR045057">
    <property type="entry name" value="Gcn5-rel_NAT"/>
</dbReference>
<evidence type="ECO:0000313" key="5">
    <source>
        <dbReference type="EnsemblMetazoa" id="tetur08g06970.1"/>
    </source>
</evidence>
<dbReference type="Pfam" id="PF14542">
    <property type="entry name" value="Acetyltransf_CG"/>
    <property type="match status" value="1"/>
</dbReference>
<dbReference type="PANTHER" id="PTHR31435">
    <property type="entry name" value="PROTEIN NATD1"/>
    <property type="match status" value="1"/>
</dbReference>
<protein>
    <recommendedName>
        <fullName evidence="2">Protein NATD1</fullName>
    </recommendedName>
    <alternativeName>
        <fullName evidence="3">N-acetyltransferase domain-containing protein 1</fullName>
    </alternativeName>
</protein>